<reference evidence="2 3" key="1">
    <citation type="submission" date="2022-10" db="EMBL/GenBank/DDBJ databases">
        <title>The complete genomes of actinobacterial strains from the NBC collection.</title>
        <authorList>
            <person name="Joergensen T.S."/>
            <person name="Alvarez Arevalo M."/>
            <person name="Sterndorff E.B."/>
            <person name="Faurdal D."/>
            <person name="Vuksanovic O."/>
            <person name="Mourched A.-S."/>
            <person name="Charusanti P."/>
            <person name="Shaw S."/>
            <person name="Blin K."/>
            <person name="Weber T."/>
        </authorList>
    </citation>
    <scope>NUCLEOTIDE SEQUENCE [LARGE SCALE GENOMIC DNA]</scope>
    <source>
        <strain evidence="2 3">NBC_00123</strain>
    </source>
</reference>
<gene>
    <name evidence="2" type="ORF">OG814_03435</name>
</gene>
<keyword evidence="3" id="KW-1185">Reference proteome</keyword>
<evidence type="ECO:0000313" key="2">
    <source>
        <dbReference type="EMBL" id="WTR68384.1"/>
    </source>
</evidence>
<proteinExistence type="predicted"/>
<evidence type="ECO:0000313" key="3">
    <source>
        <dbReference type="Proteomes" id="UP001622594"/>
    </source>
</evidence>
<dbReference type="EMBL" id="CP108188">
    <property type="protein sequence ID" value="WTR68384.1"/>
    <property type="molecule type" value="Genomic_DNA"/>
</dbReference>
<feature type="compositionally biased region" description="Low complexity" evidence="1">
    <location>
        <begin position="182"/>
        <end position="192"/>
    </location>
</feature>
<name>A0ABZ1L1J4_9ACTN</name>
<sequence length="209" mass="22496">MSTTTVVLILAATVAALLVAGVLLRARKGTGSGTRSLKRRFGPEYDRTVALHGGDSESAHHDLRERVERHGGIRPLPLEPAVREHYVAQWTMLQEGFVDAPRLSVADADELLTRIAATRGFPDSDRPEDQLAALSVHHPHHVEGLRTIRRAAGSESASTEELREALVHARALFDDLTAAGSPTATAAARTRPVSGRDHQHLLKPKGSGA</sequence>
<evidence type="ECO:0008006" key="4">
    <source>
        <dbReference type="Google" id="ProtNLM"/>
    </source>
</evidence>
<evidence type="ECO:0000256" key="1">
    <source>
        <dbReference type="SAM" id="MobiDB-lite"/>
    </source>
</evidence>
<protein>
    <recommendedName>
        <fullName evidence="4">Secreted protein</fullName>
    </recommendedName>
</protein>
<feature type="region of interest" description="Disordered" evidence="1">
    <location>
        <begin position="182"/>
        <end position="209"/>
    </location>
</feature>
<organism evidence="2 3">
    <name type="scientific">Streptomyces zaomyceticus</name>
    <dbReference type="NCBI Taxonomy" id="68286"/>
    <lineage>
        <taxon>Bacteria</taxon>
        <taxon>Bacillati</taxon>
        <taxon>Actinomycetota</taxon>
        <taxon>Actinomycetes</taxon>
        <taxon>Kitasatosporales</taxon>
        <taxon>Streptomycetaceae</taxon>
        <taxon>Streptomyces</taxon>
    </lineage>
</organism>
<dbReference type="RefSeq" id="WP_371634869.1">
    <property type="nucleotide sequence ID" value="NZ_CP108062.1"/>
</dbReference>
<dbReference type="Proteomes" id="UP001622594">
    <property type="component" value="Chromosome"/>
</dbReference>
<accession>A0ABZ1L1J4</accession>